<evidence type="ECO:0000256" key="1">
    <source>
        <dbReference type="SAM" id="MobiDB-lite"/>
    </source>
</evidence>
<organism evidence="2 3">
    <name type="scientific">Rattus norvegicus</name>
    <name type="common">Rat</name>
    <dbReference type="NCBI Taxonomy" id="10116"/>
    <lineage>
        <taxon>Eukaryota</taxon>
        <taxon>Metazoa</taxon>
        <taxon>Chordata</taxon>
        <taxon>Craniata</taxon>
        <taxon>Vertebrata</taxon>
        <taxon>Euteleostomi</taxon>
        <taxon>Mammalia</taxon>
        <taxon>Eutheria</taxon>
        <taxon>Euarchontoglires</taxon>
        <taxon>Glires</taxon>
        <taxon>Rodentia</taxon>
        <taxon>Myomorpha</taxon>
        <taxon>Muroidea</taxon>
        <taxon>Muridae</taxon>
        <taxon>Murinae</taxon>
        <taxon>Rattus</taxon>
    </lineage>
</organism>
<keyword evidence="3" id="KW-1185">Reference proteome</keyword>
<sequence length="172" mass="18197">TTTAVTVVLVAPTGRWTRRIGAVTPMTAAMAAWRSWAVIPNWKSTSSLSPGTPSSVLVERLASGRPVSVTRELPSAFATTWALITASMLTTPTNCALGPPHPAEVLLRSIANPPTPRLLPSQTWRSSESIFLSCKPILPLRDGGPGSPASRATPGLPDQLKEPRDSTALTRP</sequence>
<reference evidence="2" key="2">
    <citation type="submission" date="2025-08" db="UniProtKB">
        <authorList>
            <consortium name="Ensembl"/>
        </authorList>
    </citation>
    <scope>IDENTIFICATION</scope>
    <source>
        <strain evidence="2">Brown Norway</strain>
    </source>
</reference>
<protein>
    <submittedName>
        <fullName evidence="2">Phospholipase A2, group IIE</fullName>
    </submittedName>
</protein>
<accession>A0ABK0M8E5</accession>
<name>A0ABK0M8E5_RAT</name>
<evidence type="ECO:0000313" key="3">
    <source>
        <dbReference type="Proteomes" id="UP000002494"/>
    </source>
</evidence>
<reference evidence="2" key="3">
    <citation type="submission" date="2025-09" db="UniProtKB">
        <authorList>
            <consortium name="Ensembl"/>
        </authorList>
    </citation>
    <scope>IDENTIFICATION</scope>
    <source>
        <strain evidence="2">Brown Norway</strain>
    </source>
</reference>
<dbReference type="RGD" id="1309611">
    <property type="gene designation" value="Pla2g2e"/>
</dbReference>
<reference evidence="2" key="1">
    <citation type="submission" date="2024-01" db="EMBL/GenBank/DDBJ databases">
        <title>GRCr8: a new rat reference genome assembly contstructed from accurate long reads and long range scaffolding.</title>
        <authorList>
            <person name="Doris P.A."/>
            <person name="Kalbfleisch T."/>
            <person name="Li K."/>
            <person name="Howe K."/>
            <person name="Wood J."/>
        </authorList>
    </citation>
    <scope>NUCLEOTIDE SEQUENCE [LARGE SCALE GENOMIC DNA]</scope>
    <source>
        <strain evidence="2">Brown Norway</strain>
    </source>
</reference>
<feature type="region of interest" description="Disordered" evidence="1">
    <location>
        <begin position="141"/>
        <end position="172"/>
    </location>
</feature>
<dbReference type="GeneTree" id="ENSGT00940000161504"/>
<proteinExistence type="predicted"/>
<dbReference type="Proteomes" id="UP000002494">
    <property type="component" value="Chromosome 5"/>
</dbReference>
<gene>
    <name evidence="2" type="primary">Pla2g2e</name>
</gene>
<evidence type="ECO:0000313" key="2">
    <source>
        <dbReference type="Ensembl" id="ENSRNOP00000111971.1"/>
    </source>
</evidence>
<dbReference type="Ensembl" id="ENSRNOT00000150936.1">
    <property type="protein sequence ID" value="ENSRNOP00000111971.1"/>
    <property type="gene ID" value="ENSRNOG00000017024.7"/>
</dbReference>